<gene>
    <name evidence="2" type="ORF">NHP190003_09320</name>
</gene>
<evidence type="ECO:0000256" key="1">
    <source>
        <dbReference type="SAM" id="Phobius"/>
    </source>
</evidence>
<organism evidence="2 3">
    <name type="scientific">Helicobacter gastrocanis</name>
    <dbReference type="NCBI Taxonomy" id="2849641"/>
    <lineage>
        <taxon>Bacteria</taxon>
        <taxon>Pseudomonadati</taxon>
        <taxon>Campylobacterota</taxon>
        <taxon>Epsilonproteobacteria</taxon>
        <taxon>Campylobacterales</taxon>
        <taxon>Helicobacteraceae</taxon>
        <taxon>Helicobacter</taxon>
    </lineage>
</organism>
<dbReference type="InterPro" id="IPR005625">
    <property type="entry name" value="PepSY-ass_TM"/>
</dbReference>
<protein>
    <submittedName>
        <fullName evidence="2">Integral membrane protein</fullName>
    </submittedName>
</protein>
<accession>A0ABN6I7Z9</accession>
<keyword evidence="3" id="KW-1185">Reference proteome</keyword>
<keyword evidence="1" id="KW-0472">Membrane</keyword>
<reference evidence="2 3" key="1">
    <citation type="submission" date="2021-07" db="EMBL/GenBank/DDBJ databases">
        <title>Novel Helicobacter sp. Isolated from a dog.</title>
        <authorList>
            <person name="Rimbara E."/>
            <person name="Suzuki M."/>
        </authorList>
    </citation>
    <scope>NUCLEOTIDE SEQUENCE [LARGE SCALE GENOMIC DNA]</scope>
    <source>
        <strain evidence="3">NHP19-003</strain>
    </source>
</reference>
<feature type="transmembrane region" description="Helical" evidence="1">
    <location>
        <begin position="157"/>
        <end position="177"/>
    </location>
</feature>
<feature type="transmembrane region" description="Helical" evidence="1">
    <location>
        <begin position="12"/>
        <end position="34"/>
    </location>
</feature>
<dbReference type="Pfam" id="PF03929">
    <property type="entry name" value="PepSY_TM"/>
    <property type="match status" value="1"/>
</dbReference>
<dbReference type="EMBL" id="AP024814">
    <property type="protein sequence ID" value="BCZ17650.1"/>
    <property type="molecule type" value="Genomic_DNA"/>
</dbReference>
<keyword evidence="1" id="KW-0812">Transmembrane</keyword>
<sequence>MMCIQSVYKFHALTSVFFLPFALLFALSGVAFLLDFNPNSGAQITSWSVPLVAKDKELGFLLDFLKQKHLALPSKIKPRKHREALIIGTASYEVSLSAKGNQSVITVIHRSFLGILMQVHKGKAGKLLEIFGIVFGVFLCLFYISGLLMGFKRKNTVSILSAFLLGTVVLGVLLALAL</sequence>
<keyword evidence="1" id="KW-1133">Transmembrane helix</keyword>
<evidence type="ECO:0000313" key="2">
    <source>
        <dbReference type="EMBL" id="BCZ17650.1"/>
    </source>
</evidence>
<feature type="transmembrane region" description="Helical" evidence="1">
    <location>
        <begin position="127"/>
        <end position="151"/>
    </location>
</feature>
<dbReference type="Proteomes" id="UP000826775">
    <property type="component" value="Chromosome"/>
</dbReference>
<proteinExistence type="predicted"/>
<name>A0ABN6I7Z9_9HELI</name>
<evidence type="ECO:0000313" key="3">
    <source>
        <dbReference type="Proteomes" id="UP000826775"/>
    </source>
</evidence>
<dbReference type="RefSeq" id="WP_260320505.1">
    <property type="nucleotide sequence ID" value="NZ_AP024814.1"/>
</dbReference>